<dbReference type="OrthoDB" id="7876290at2"/>
<dbReference type="STRING" id="321267.SHM7688_03229"/>
<reference evidence="1 2" key="1">
    <citation type="submission" date="2015-09" db="EMBL/GenBank/DDBJ databases">
        <authorList>
            <consortium name="Swine Surveillance"/>
        </authorList>
    </citation>
    <scope>NUCLEOTIDE SEQUENCE [LARGE SCALE GENOMIC DNA]</scope>
    <source>
        <strain evidence="1 2">CECT 7688</strain>
    </source>
</reference>
<dbReference type="AlphaFoldDB" id="A0A0P1FHB8"/>
<protein>
    <submittedName>
        <fullName evidence="1">Uncharacterized protein</fullName>
    </submittedName>
</protein>
<evidence type="ECO:0000313" key="1">
    <source>
        <dbReference type="EMBL" id="CUH53768.1"/>
    </source>
</evidence>
<evidence type="ECO:0000313" key="2">
    <source>
        <dbReference type="Proteomes" id="UP000054823"/>
    </source>
</evidence>
<organism evidence="1 2">
    <name type="scientific">Shimia marina</name>
    <dbReference type="NCBI Taxonomy" id="321267"/>
    <lineage>
        <taxon>Bacteria</taxon>
        <taxon>Pseudomonadati</taxon>
        <taxon>Pseudomonadota</taxon>
        <taxon>Alphaproteobacteria</taxon>
        <taxon>Rhodobacterales</taxon>
        <taxon>Roseobacteraceae</taxon>
    </lineage>
</organism>
<keyword evidence="2" id="KW-1185">Reference proteome</keyword>
<proteinExistence type="predicted"/>
<sequence length="123" mass="13348">MRHLAYVTIGTLALLLIVFVFGIRPALSPVVRATVTDPIFTIGARESYDTALAQDKTVVKFGPMLFGLYPGGLAFESAEAAHAHMLAHNWDPQKWAVYKLSGSYGQDSAGGYLTHSLLVLARQ</sequence>
<name>A0A0P1FHB8_9RHOB</name>
<gene>
    <name evidence="1" type="ORF">SHM7688_03229</name>
</gene>
<dbReference type="EMBL" id="CYPW01000027">
    <property type="protein sequence ID" value="CUH53768.1"/>
    <property type="molecule type" value="Genomic_DNA"/>
</dbReference>
<dbReference type="RefSeq" id="WP_058240894.1">
    <property type="nucleotide sequence ID" value="NZ_CYPW01000027.1"/>
</dbReference>
<dbReference type="Proteomes" id="UP000054823">
    <property type="component" value="Unassembled WGS sequence"/>
</dbReference>
<accession>A0A0P1FHB8</accession>